<keyword evidence="5 8" id="KW-0547">Nucleotide-binding</keyword>
<dbReference type="UniPathway" id="UPA00028">
    <property type="reaction ID" value="UER00005"/>
</dbReference>
<evidence type="ECO:0000256" key="3">
    <source>
        <dbReference type="ARBA" id="ARBA00022598"/>
    </source>
</evidence>
<evidence type="ECO:0000256" key="1">
    <source>
        <dbReference type="ARBA" id="ARBA00004990"/>
    </source>
</evidence>
<sequence length="283" mass="32460">MKIFKSKSDLKSYISLKKEEGNSIGFVPTMGALHKGHLSLVKRAIKKNDVTIVSIFVNPTQFDKKEDLDNYPKTFEKDVELLKSVNCDAVFVPAVNEIYGDNVNSEAFDFDGLEHQMEGKFRDGHFDGVGTIVKALFEIVAPNVAYFGKKDFQQLQIIKKMVEKLNLPIRIKGMPIFREKDGLAMSSRNTRLTPEHREAAPFIHKTLKKARKKIGTKNVTEITKWVENQFKKHPLLELEYFIIAEEKTLQTAENFDATKRYRAFIAVFAGEIRLIDNVRFKNN</sequence>
<organism evidence="9 10">
    <name type="scientific">Tenacibaculum jejuense</name>
    <dbReference type="NCBI Taxonomy" id="584609"/>
    <lineage>
        <taxon>Bacteria</taxon>
        <taxon>Pseudomonadati</taxon>
        <taxon>Bacteroidota</taxon>
        <taxon>Flavobacteriia</taxon>
        <taxon>Flavobacteriales</taxon>
        <taxon>Flavobacteriaceae</taxon>
        <taxon>Tenacibaculum</taxon>
    </lineage>
</organism>
<feature type="active site" description="Proton donor" evidence="8">
    <location>
        <position position="37"/>
    </location>
</feature>
<dbReference type="FunFam" id="3.40.50.620:FF:000013">
    <property type="entry name" value="Pantothenate synthetase"/>
    <property type="match status" value="1"/>
</dbReference>
<comment type="subunit">
    <text evidence="8">Homodimer.</text>
</comment>
<keyword evidence="3 8" id="KW-0436">Ligase</keyword>
<comment type="similarity">
    <text evidence="2 8">Belongs to the pantothenate synthetase family.</text>
</comment>
<dbReference type="CDD" id="cd00560">
    <property type="entry name" value="PanC"/>
    <property type="match status" value="1"/>
</dbReference>
<feature type="binding site" evidence="8">
    <location>
        <position position="61"/>
    </location>
    <ligand>
        <name>(R)-pantoate</name>
        <dbReference type="ChEBI" id="CHEBI:15980"/>
    </ligand>
</feature>
<evidence type="ECO:0000256" key="2">
    <source>
        <dbReference type="ARBA" id="ARBA00009256"/>
    </source>
</evidence>
<dbReference type="Pfam" id="PF02569">
    <property type="entry name" value="Pantoate_ligase"/>
    <property type="match status" value="1"/>
</dbReference>
<accession>A0A238U4A4</accession>
<dbReference type="NCBIfam" id="TIGR00125">
    <property type="entry name" value="cyt_tran_rel"/>
    <property type="match status" value="1"/>
</dbReference>
<comment type="function">
    <text evidence="8">Catalyzes the condensation of pantoate with beta-alanine in an ATP-dependent reaction via a pantoyl-adenylate intermediate.</text>
</comment>
<dbReference type="InterPro" id="IPR014729">
    <property type="entry name" value="Rossmann-like_a/b/a_fold"/>
</dbReference>
<dbReference type="Gene3D" id="3.30.1300.10">
    <property type="entry name" value="Pantoate-beta-alanine ligase, C-terminal domain"/>
    <property type="match status" value="1"/>
</dbReference>
<dbReference type="InterPro" id="IPR042176">
    <property type="entry name" value="Pantoate_ligase_C"/>
</dbReference>
<dbReference type="InterPro" id="IPR003721">
    <property type="entry name" value="Pantoate_ligase"/>
</dbReference>
<gene>
    <name evidence="8 9" type="primary">panC</name>
    <name evidence="9" type="ORF">TJEJU_0238</name>
</gene>
<dbReference type="PANTHER" id="PTHR21299">
    <property type="entry name" value="CYTIDYLATE KINASE/PANTOATE-BETA-ALANINE LIGASE"/>
    <property type="match status" value="1"/>
</dbReference>
<evidence type="ECO:0000256" key="8">
    <source>
        <dbReference type="HAMAP-Rule" id="MF_00158"/>
    </source>
</evidence>
<evidence type="ECO:0000256" key="5">
    <source>
        <dbReference type="ARBA" id="ARBA00022741"/>
    </source>
</evidence>
<comment type="caution">
    <text evidence="8">Lacks conserved residue(s) required for the propagation of feature annotation.</text>
</comment>
<dbReference type="GO" id="GO:0004592">
    <property type="term" value="F:pantoate-beta-alanine ligase activity"/>
    <property type="evidence" value="ECO:0007669"/>
    <property type="project" value="UniProtKB-UniRule"/>
</dbReference>
<name>A0A238U4A4_9FLAO</name>
<dbReference type="KEGG" id="tje:TJEJU_0238"/>
<feature type="binding site" evidence="8">
    <location>
        <begin position="148"/>
        <end position="151"/>
    </location>
    <ligand>
        <name>ATP</name>
        <dbReference type="ChEBI" id="CHEBI:30616"/>
    </ligand>
</feature>
<dbReference type="RefSeq" id="WP_095068908.1">
    <property type="nucleotide sequence ID" value="NZ_LT899436.1"/>
</dbReference>
<dbReference type="SUPFAM" id="SSF52374">
    <property type="entry name" value="Nucleotidylyl transferase"/>
    <property type="match status" value="1"/>
</dbReference>
<reference evidence="9 10" key="1">
    <citation type="submission" date="2017-07" db="EMBL/GenBank/DDBJ databases">
        <authorList>
            <person name="Sun Z.S."/>
            <person name="Albrecht U."/>
            <person name="Echele G."/>
            <person name="Lee C.C."/>
        </authorList>
    </citation>
    <scope>NUCLEOTIDE SEQUENCE [LARGE SCALE GENOMIC DNA]</scope>
    <source>
        <strain evidence="10">type strain: KCTC 22618</strain>
    </source>
</reference>
<keyword evidence="10" id="KW-1185">Reference proteome</keyword>
<dbReference type="Proteomes" id="UP000215214">
    <property type="component" value="Chromosome TJEJU"/>
</dbReference>
<proteinExistence type="inferred from homology"/>
<comment type="miscellaneous">
    <text evidence="8">The reaction proceeds by a bi uni uni bi ping pong mechanism.</text>
</comment>
<evidence type="ECO:0000256" key="6">
    <source>
        <dbReference type="ARBA" id="ARBA00022840"/>
    </source>
</evidence>
<dbReference type="AlphaFoldDB" id="A0A238U4A4"/>
<dbReference type="Gene3D" id="3.40.50.620">
    <property type="entry name" value="HUPs"/>
    <property type="match status" value="1"/>
</dbReference>
<feature type="binding site" evidence="8">
    <location>
        <begin position="30"/>
        <end position="37"/>
    </location>
    <ligand>
        <name>ATP</name>
        <dbReference type="ChEBI" id="CHEBI:30616"/>
    </ligand>
</feature>
<comment type="catalytic activity">
    <reaction evidence="7 8">
        <text>(R)-pantoate + beta-alanine + ATP = (R)-pantothenate + AMP + diphosphate + H(+)</text>
        <dbReference type="Rhea" id="RHEA:10912"/>
        <dbReference type="ChEBI" id="CHEBI:15378"/>
        <dbReference type="ChEBI" id="CHEBI:15980"/>
        <dbReference type="ChEBI" id="CHEBI:29032"/>
        <dbReference type="ChEBI" id="CHEBI:30616"/>
        <dbReference type="ChEBI" id="CHEBI:33019"/>
        <dbReference type="ChEBI" id="CHEBI:57966"/>
        <dbReference type="ChEBI" id="CHEBI:456215"/>
        <dbReference type="EC" id="6.3.2.1"/>
    </reaction>
</comment>
<keyword evidence="4 8" id="KW-0566">Pantothenate biosynthesis</keyword>
<dbReference type="EMBL" id="LT899436">
    <property type="protein sequence ID" value="SNR14041.1"/>
    <property type="molecule type" value="Genomic_DNA"/>
</dbReference>
<comment type="subcellular location">
    <subcellularLocation>
        <location evidence="8">Cytoplasm</location>
    </subcellularLocation>
</comment>
<evidence type="ECO:0000256" key="7">
    <source>
        <dbReference type="ARBA" id="ARBA00048258"/>
    </source>
</evidence>
<dbReference type="GO" id="GO:0015940">
    <property type="term" value="P:pantothenate biosynthetic process"/>
    <property type="evidence" value="ECO:0007669"/>
    <property type="project" value="UniProtKB-UniRule"/>
</dbReference>
<feature type="binding site" evidence="8">
    <location>
        <position position="154"/>
    </location>
    <ligand>
        <name>(R)-pantoate</name>
        <dbReference type="ChEBI" id="CHEBI:15980"/>
    </ligand>
</feature>
<feature type="binding site" evidence="8">
    <location>
        <position position="61"/>
    </location>
    <ligand>
        <name>beta-alanine</name>
        <dbReference type="ChEBI" id="CHEBI:57966"/>
    </ligand>
</feature>
<keyword evidence="6 8" id="KW-0067">ATP-binding</keyword>
<dbReference type="PANTHER" id="PTHR21299:SF1">
    <property type="entry name" value="PANTOATE--BETA-ALANINE LIGASE"/>
    <property type="match status" value="1"/>
</dbReference>
<dbReference type="GO" id="GO:0005524">
    <property type="term" value="F:ATP binding"/>
    <property type="evidence" value="ECO:0007669"/>
    <property type="project" value="UniProtKB-KW"/>
</dbReference>
<evidence type="ECO:0000313" key="10">
    <source>
        <dbReference type="Proteomes" id="UP000215214"/>
    </source>
</evidence>
<dbReference type="NCBIfam" id="TIGR00018">
    <property type="entry name" value="panC"/>
    <property type="match status" value="1"/>
</dbReference>
<dbReference type="InterPro" id="IPR004821">
    <property type="entry name" value="Cyt_trans-like"/>
</dbReference>
<protein>
    <recommendedName>
        <fullName evidence="8">Pantothenate synthetase</fullName>
        <shortName evidence="8">PS</shortName>
        <ecNumber evidence="8">6.3.2.1</ecNumber>
    </recommendedName>
    <alternativeName>
        <fullName evidence="8">Pantoate--beta-alanine ligase</fullName>
    </alternativeName>
    <alternativeName>
        <fullName evidence="8">Pantoate-activating enzyme</fullName>
    </alternativeName>
</protein>
<comment type="pathway">
    <text evidence="1 8">Cofactor biosynthesis; (R)-pantothenate biosynthesis; (R)-pantothenate from (R)-pantoate and beta-alanine: step 1/1.</text>
</comment>
<feature type="binding site" evidence="8">
    <location>
        <begin position="185"/>
        <end position="188"/>
    </location>
    <ligand>
        <name>ATP</name>
        <dbReference type="ChEBI" id="CHEBI:30616"/>
    </ligand>
</feature>
<keyword evidence="8" id="KW-0963">Cytoplasm</keyword>
<dbReference type="EC" id="6.3.2.1" evidence="8"/>
<dbReference type="HAMAP" id="MF_00158">
    <property type="entry name" value="PanC"/>
    <property type="match status" value="1"/>
</dbReference>
<evidence type="ECO:0000313" key="9">
    <source>
        <dbReference type="EMBL" id="SNR14041.1"/>
    </source>
</evidence>
<evidence type="ECO:0000256" key="4">
    <source>
        <dbReference type="ARBA" id="ARBA00022655"/>
    </source>
</evidence>
<dbReference type="OrthoDB" id="9773087at2"/>
<dbReference type="GO" id="GO:0005829">
    <property type="term" value="C:cytosol"/>
    <property type="evidence" value="ECO:0007669"/>
    <property type="project" value="TreeGrafter"/>
</dbReference>